<evidence type="ECO:0000256" key="3">
    <source>
        <dbReference type="ARBA" id="ARBA00022630"/>
    </source>
</evidence>
<dbReference type="InterPro" id="IPR017046">
    <property type="entry name" value="Prenylcysteine_Oxase1"/>
</dbReference>
<name>A0A7R9QFQ9_9ACAR</name>
<dbReference type="InterPro" id="IPR036188">
    <property type="entry name" value="FAD/NAD-bd_sf"/>
</dbReference>
<protein>
    <recommendedName>
        <fullName evidence="8">Prenylcysteine lyase domain-containing protein</fullName>
    </recommendedName>
</protein>
<accession>A0A7R9QFQ9</accession>
<evidence type="ECO:0000256" key="7">
    <source>
        <dbReference type="ARBA" id="ARBA00023180"/>
    </source>
</evidence>
<evidence type="ECO:0000256" key="1">
    <source>
        <dbReference type="ARBA" id="ARBA00001974"/>
    </source>
</evidence>
<dbReference type="EMBL" id="CAJPVJ010001497">
    <property type="protein sequence ID" value="CAG2164832.1"/>
    <property type="molecule type" value="Genomic_DNA"/>
</dbReference>
<dbReference type="PANTHER" id="PTHR15944:SF0">
    <property type="entry name" value="PRENYLCYSTEINE LYASE DOMAIN-CONTAINING PROTEIN"/>
    <property type="match status" value="1"/>
</dbReference>
<feature type="domain" description="Prenylcysteine lyase" evidence="8">
    <location>
        <begin position="5"/>
        <end position="309"/>
    </location>
</feature>
<keyword evidence="5" id="KW-0274">FAD</keyword>
<keyword evidence="3" id="KW-0285">Flavoprotein</keyword>
<dbReference type="Proteomes" id="UP000728032">
    <property type="component" value="Unassembled WGS sequence"/>
</dbReference>
<organism evidence="9">
    <name type="scientific">Oppiella nova</name>
    <dbReference type="NCBI Taxonomy" id="334625"/>
    <lineage>
        <taxon>Eukaryota</taxon>
        <taxon>Metazoa</taxon>
        <taxon>Ecdysozoa</taxon>
        <taxon>Arthropoda</taxon>
        <taxon>Chelicerata</taxon>
        <taxon>Arachnida</taxon>
        <taxon>Acari</taxon>
        <taxon>Acariformes</taxon>
        <taxon>Sarcoptiformes</taxon>
        <taxon>Oribatida</taxon>
        <taxon>Brachypylina</taxon>
        <taxon>Oppioidea</taxon>
        <taxon>Oppiidae</taxon>
        <taxon>Oppiella</taxon>
    </lineage>
</organism>
<dbReference type="EMBL" id="OC916322">
    <property type="protein sequence ID" value="CAD7643903.1"/>
    <property type="molecule type" value="Genomic_DNA"/>
</dbReference>
<evidence type="ECO:0000256" key="4">
    <source>
        <dbReference type="ARBA" id="ARBA00022729"/>
    </source>
</evidence>
<evidence type="ECO:0000313" key="10">
    <source>
        <dbReference type="Proteomes" id="UP000728032"/>
    </source>
</evidence>
<dbReference type="SUPFAM" id="SSF51905">
    <property type="entry name" value="FAD/NAD(P)-binding domain"/>
    <property type="match status" value="1"/>
</dbReference>
<keyword evidence="10" id="KW-1185">Reference proteome</keyword>
<dbReference type="GO" id="GO:0001735">
    <property type="term" value="F:prenylcysteine oxidase activity"/>
    <property type="evidence" value="ECO:0007669"/>
    <property type="project" value="InterPro"/>
</dbReference>
<dbReference type="GO" id="GO:0030327">
    <property type="term" value="P:prenylated protein catabolic process"/>
    <property type="evidence" value="ECO:0007669"/>
    <property type="project" value="TreeGrafter"/>
</dbReference>
<evidence type="ECO:0000256" key="6">
    <source>
        <dbReference type="ARBA" id="ARBA00023002"/>
    </source>
</evidence>
<evidence type="ECO:0000256" key="2">
    <source>
        <dbReference type="ARBA" id="ARBA00009967"/>
    </source>
</evidence>
<keyword evidence="4" id="KW-0732">Signal</keyword>
<evidence type="ECO:0000256" key="5">
    <source>
        <dbReference type="ARBA" id="ARBA00022827"/>
    </source>
</evidence>
<gene>
    <name evidence="9" type="ORF">ONB1V03_LOCUS4381</name>
</gene>
<comment type="similarity">
    <text evidence="2">Belongs to the prenylcysteine oxidase family.</text>
</comment>
<evidence type="ECO:0000313" key="9">
    <source>
        <dbReference type="EMBL" id="CAD7643903.1"/>
    </source>
</evidence>
<reference evidence="9" key="1">
    <citation type="submission" date="2020-11" db="EMBL/GenBank/DDBJ databases">
        <authorList>
            <person name="Tran Van P."/>
        </authorList>
    </citation>
    <scope>NUCLEOTIDE SEQUENCE</scope>
</reference>
<proteinExistence type="inferred from homology"/>
<dbReference type="InterPro" id="IPR010795">
    <property type="entry name" value="Prenylcys_lyase"/>
</dbReference>
<keyword evidence="6" id="KW-0560">Oxidoreductase</keyword>
<dbReference type="Gene3D" id="3.50.50.60">
    <property type="entry name" value="FAD/NAD(P)-binding domain"/>
    <property type="match status" value="1"/>
</dbReference>
<dbReference type="AlphaFoldDB" id="A0A7R9QFQ9"/>
<dbReference type="PANTHER" id="PTHR15944">
    <property type="entry name" value="FARNESYLCYSTEINE LYASE"/>
    <property type="match status" value="1"/>
</dbReference>
<keyword evidence="7" id="KW-0325">Glycoprotein</keyword>
<comment type="cofactor">
    <cofactor evidence="1">
        <name>FAD</name>
        <dbReference type="ChEBI" id="CHEBI:57692"/>
    </cofactor>
</comment>
<dbReference type="Pfam" id="PF07156">
    <property type="entry name" value="Prenylcys_lyase"/>
    <property type="match status" value="1"/>
</dbReference>
<evidence type="ECO:0000259" key="8">
    <source>
        <dbReference type="Pfam" id="PF07156"/>
    </source>
</evidence>
<sequence>MSPLSVYKLQESNVKFDSVDQLLDAMSPEIRNLTKISYKDFLTDAKFSKKFITELVQSIALVNYGQDVSIPAFVGCVSFAGAGEHLWAIKGGNKLLPKLLVKNSEANLLLNTTVNSVTYLGPNLFELSITDTTGQTSTKRYNSVIIATPLTENQIQFVNFSTDLNVNFPKRVYHRTVSTLVAGHLNKKYKGRDVLSDNESNFFTSIGRVYPVDDSTDEKIPVYKVFSRTPLSTEQLDLIFGDIQVVRVKDWYAYPHYDSVSKPLPPFILHPGVYHLNAIEWAASAIEMSLIGGKNAALLVYNQLGGKTSDVYTTKTFTIKPIIDEL</sequence>
<dbReference type="OrthoDB" id="437369at2759"/>
<dbReference type="GO" id="GO:0030328">
    <property type="term" value="P:prenylcysteine catabolic process"/>
    <property type="evidence" value="ECO:0007669"/>
    <property type="project" value="InterPro"/>
</dbReference>